<comment type="caution">
    <text evidence="1">The sequence shown here is derived from an EMBL/GenBank/DDBJ whole genome shotgun (WGS) entry which is preliminary data.</text>
</comment>
<gene>
    <name evidence="1" type="ORF">NDU88_006125</name>
</gene>
<dbReference type="Proteomes" id="UP001066276">
    <property type="component" value="Chromosome 8"/>
</dbReference>
<dbReference type="EMBL" id="JANPWB010000012">
    <property type="protein sequence ID" value="KAJ1117929.1"/>
    <property type="molecule type" value="Genomic_DNA"/>
</dbReference>
<name>A0AAV7NQW8_PLEWA</name>
<protein>
    <submittedName>
        <fullName evidence="1">Uncharacterized protein</fullName>
    </submittedName>
</protein>
<proteinExistence type="predicted"/>
<reference evidence="1" key="1">
    <citation type="journal article" date="2022" name="bioRxiv">
        <title>Sequencing and chromosome-scale assembly of the giantPleurodeles waltlgenome.</title>
        <authorList>
            <person name="Brown T."/>
            <person name="Elewa A."/>
            <person name="Iarovenko S."/>
            <person name="Subramanian E."/>
            <person name="Araus A.J."/>
            <person name="Petzold A."/>
            <person name="Susuki M."/>
            <person name="Suzuki K.-i.T."/>
            <person name="Hayashi T."/>
            <person name="Toyoda A."/>
            <person name="Oliveira C."/>
            <person name="Osipova E."/>
            <person name="Leigh N.D."/>
            <person name="Simon A."/>
            <person name="Yun M.H."/>
        </authorList>
    </citation>
    <scope>NUCLEOTIDE SEQUENCE</scope>
    <source>
        <strain evidence="1">20211129_DDA</strain>
        <tissue evidence="1">Liver</tissue>
    </source>
</reference>
<organism evidence="1 2">
    <name type="scientific">Pleurodeles waltl</name>
    <name type="common">Iberian ribbed newt</name>
    <dbReference type="NCBI Taxonomy" id="8319"/>
    <lineage>
        <taxon>Eukaryota</taxon>
        <taxon>Metazoa</taxon>
        <taxon>Chordata</taxon>
        <taxon>Craniata</taxon>
        <taxon>Vertebrata</taxon>
        <taxon>Euteleostomi</taxon>
        <taxon>Amphibia</taxon>
        <taxon>Batrachia</taxon>
        <taxon>Caudata</taxon>
        <taxon>Salamandroidea</taxon>
        <taxon>Salamandridae</taxon>
        <taxon>Pleurodelinae</taxon>
        <taxon>Pleurodeles</taxon>
    </lineage>
</organism>
<evidence type="ECO:0000313" key="1">
    <source>
        <dbReference type="EMBL" id="KAJ1117929.1"/>
    </source>
</evidence>
<sequence length="119" mass="13794">MLAQGRVVTNTIPHHLRWIQHPINNSEVFSRRADTKLRASERRRAKPTEISLGDLVFIKDGYPDSKSHLPFEQHAWVVMRHQGTMINANQGDDQVTRNVFFFEKIHGTIKETLDSPHQL</sequence>
<accession>A0AAV7NQW8</accession>
<keyword evidence="2" id="KW-1185">Reference proteome</keyword>
<dbReference type="AlphaFoldDB" id="A0AAV7NQW8"/>
<evidence type="ECO:0000313" key="2">
    <source>
        <dbReference type="Proteomes" id="UP001066276"/>
    </source>
</evidence>